<dbReference type="PANTHER" id="PTHR11432:SF3">
    <property type="entry name" value="NADH-UBIQUINONE OXIDOREDUCTASE CHAIN 1"/>
    <property type="match status" value="1"/>
</dbReference>
<dbReference type="PROSITE" id="PS00667">
    <property type="entry name" value="COMPLEX1_ND1_1"/>
    <property type="match status" value="1"/>
</dbReference>
<evidence type="ECO:0000256" key="8">
    <source>
        <dbReference type="RuleBase" id="RU000473"/>
    </source>
</evidence>
<evidence type="ECO:0000313" key="10">
    <source>
        <dbReference type="EMBL" id="CBM43257.2"/>
    </source>
</evidence>
<evidence type="ECO:0000256" key="1">
    <source>
        <dbReference type="ARBA" id="ARBA00004141"/>
    </source>
</evidence>
<feature type="transmembrane region" description="Helical" evidence="9">
    <location>
        <begin position="96"/>
        <end position="118"/>
    </location>
</feature>
<dbReference type="EMBL" id="FN908482">
    <property type="protein sequence ID" value="CBM43257.2"/>
    <property type="molecule type" value="Genomic_DNA"/>
</dbReference>
<keyword evidence="6 9" id="KW-0472">Membrane</keyword>
<comment type="similarity">
    <text evidence="2 7">Belongs to the complex I subunit 1 family.</text>
</comment>
<dbReference type="GO" id="GO:0005743">
    <property type="term" value="C:mitochondrial inner membrane"/>
    <property type="evidence" value="ECO:0007669"/>
    <property type="project" value="UniProtKB-SubCell"/>
</dbReference>
<dbReference type="GO" id="GO:0009060">
    <property type="term" value="P:aerobic respiration"/>
    <property type="evidence" value="ECO:0007669"/>
    <property type="project" value="TreeGrafter"/>
</dbReference>
<organism evidence="10">
    <name type="scientific">Rhabdopleura compacta</name>
    <dbReference type="NCBI Taxonomy" id="638968"/>
    <lineage>
        <taxon>Eukaryota</taxon>
        <taxon>Metazoa</taxon>
        <taxon>Hemichordata</taxon>
        <taxon>Pterobranchia</taxon>
        <taxon>Rhabdopleurida</taxon>
        <taxon>Rhabdopleuridae</taxon>
        <taxon>Rhabdopleura</taxon>
    </lineage>
</organism>
<keyword evidence="7" id="KW-0520">NAD</keyword>
<keyword evidence="4 7" id="KW-0812">Transmembrane</keyword>
<feature type="transmembrane region" description="Helical" evidence="9">
    <location>
        <begin position="222"/>
        <end position="245"/>
    </location>
</feature>
<dbReference type="GO" id="GO:0008137">
    <property type="term" value="F:NADH dehydrogenase (ubiquinone) activity"/>
    <property type="evidence" value="ECO:0007669"/>
    <property type="project" value="UniProtKB-EC"/>
</dbReference>
<dbReference type="EC" id="7.1.1.2" evidence="8"/>
<dbReference type="InterPro" id="IPR001694">
    <property type="entry name" value="NADH_UbQ_OxRdtase_su1/FPO"/>
</dbReference>
<dbReference type="InterPro" id="IPR018086">
    <property type="entry name" value="NADH_UbQ_OxRdtase_su1_CS"/>
</dbReference>
<protein>
    <recommendedName>
        <fullName evidence="3 8">NADH-ubiquinone oxidoreductase chain 1</fullName>
        <ecNumber evidence="8">7.1.1.2</ecNumber>
    </recommendedName>
</protein>
<keyword evidence="8 10" id="KW-0496">Mitochondrion</keyword>
<dbReference type="GO" id="GO:0003954">
    <property type="term" value="F:NADH dehydrogenase activity"/>
    <property type="evidence" value="ECO:0007669"/>
    <property type="project" value="TreeGrafter"/>
</dbReference>
<gene>
    <name evidence="10" type="primary">NADH1</name>
</gene>
<sequence length="323" mass="37076">MLKLVLILKFYLFIHLSVGFLTVVERYSFGGIQSRKGPSIVGWFGIFQPLMDGVKLLFKGVYFPVFSFKGVFVFSPFFGYFMSMLMWVFVPFPGVVVNFFFSVLVFLCFSSLIVYSILGGGWGSNSSYALIGSVRAVAQMVSYEVCMSIYIFLVCFWVGSYGFSSFLFYQFGGFWLFWVFFFLFLVWVIICLAESNRLPFDLVEGESELVSGYNVEYSGGFFCFYFIAEYGALIFLGVLTSLVFFGGGVGFLGVGFSSLIYSFKVMVLVLLFVWVRASLPRYRYDQLMYVAWVDLMPFGFCCLMLIIGLYYWFVMGSSFVWRY</sequence>
<dbReference type="Pfam" id="PF00146">
    <property type="entry name" value="NADHdh"/>
    <property type="match status" value="1"/>
</dbReference>
<evidence type="ECO:0000256" key="9">
    <source>
        <dbReference type="SAM" id="Phobius"/>
    </source>
</evidence>
<name>F8J482_RHACM</name>
<dbReference type="AlphaFoldDB" id="F8J482"/>
<evidence type="ECO:0000256" key="5">
    <source>
        <dbReference type="ARBA" id="ARBA00022989"/>
    </source>
</evidence>
<accession>F8J482</accession>
<geneLocation type="mitochondrion" evidence="10"/>
<dbReference type="PROSITE" id="PS00668">
    <property type="entry name" value="COMPLEX1_ND1_2"/>
    <property type="match status" value="1"/>
</dbReference>
<dbReference type="PANTHER" id="PTHR11432">
    <property type="entry name" value="NADH DEHYDROGENASE SUBUNIT 1"/>
    <property type="match status" value="1"/>
</dbReference>
<evidence type="ECO:0000256" key="6">
    <source>
        <dbReference type="ARBA" id="ARBA00023136"/>
    </source>
</evidence>
<comment type="catalytic activity">
    <reaction evidence="8">
        <text>a ubiquinone + NADH + 5 H(+)(in) = a ubiquinol + NAD(+) + 4 H(+)(out)</text>
        <dbReference type="Rhea" id="RHEA:29091"/>
        <dbReference type="Rhea" id="RHEA-COMP:9565"/>
        <dbReference type="Rhea" id="RHEA-COMP:9566"/>
        <dbReference type="ChEBI" id="CHEBI:15378"/>
        <dbReference type="ChEBI" id="CHEBI:16389"/>
        <dbReference type="ChEBI" id="CHEBI:17976"/>
        <dbReference type="ChEBI" id="CHEBI:57540"/>
        <dbReference type="ChEBI" id="CHEBI:57945"/>
        <dbReference type="EC" id="7.1.1.2"/>
    </reaction>
</comment>
<proteinExistence type="inferred from homology"/>
<reference evidence="10" key="1">
    <citation type="journal article" date="2011" name="BMC Evol. Biol.">
        <title>The enigmatic mitochondrial genome of Rhabdopleura compacta (Pterobranchia) reveals insights into selection of an efficient tRNA system and supports monophyly of Ambulacraria.</title>
        <authorList>
            <person name="Perseke M."/>
            <person name="Hetmank J."/>
            <person name="Bernt M."/>
            <person name="Stadler P.F."/>
            <person name="Schlegel M."/>
            <person name="Bernhard D."/>
        </authorList>
    </citation>
    <scope>NUCLEOTIDE SEQUENCE</scope>
</reference>
<keyword evidence="8" id="KW-0830">Ubiquinone</keyword>
<feature type="transmembrane region" description="Helical" evidence="9">
    <location>
        <begin position="251"/>
        <end position="275"/>
    </location>
</feature>
<feature type="transmembrane region" description="Helical" evidence="9">
    <location>
        <begin position="7"/>
        <end position="28"/>
    </location>
</feature>
<feature type="transmembrane region" description="Helical" evidence="9">
    <location>
        <begin position="287"/>
        <end position="313"/>
    </location>
</feature>
<evidence type="ECO:0000256" key="7">
    <source>
        <dbReference type="RuleBase" id="RU000471"/>
    </source>
</evidence>
<comment type="subcellular location">
    <subcellularLocation>
        <location evidence="1">Membrane</location>
        <topology evidence="1">Multi-pass membrane protein</topology>
    </subcellularLocation>
    <subcellularLocation>
        <location evidence="7">Mitochondrion inner membrane</location>
        <topology evidence="7">Multi-pass membrane protein</topology>
    </subcellularLocation>
</comment>
<dbReference type="HAMAP" id="MF_01350">
    <property type="entry name" value="NDH1_NuoH"/>
    <property type="match status" value="1"/>
</dbReference>
<feature type="transmembrane region" description="Helical" evidence="9">
    <location>
        <begin position="175"/>
        <end position="193"/>
    </location>
</feature>
<evidence type="ECO:0000256" key="4">
    <source>
        <dbReference type="ARBA" id="ARBA00022692"/>
    </source>
</evidence>
<keyword evidence="5 9" id="KW-1133">Transmembrane helix</keyword>
<evidence type="ECO:0000256" key="2">
    <source>
        <dbReference type="ARBA" id="ARBA00010535"/>
    </source>
</evidence>
<evidence type="ECO:0000256" key="3">
    <source>
        <dbReference type="ARBA" id="ARBA00021009"/>
    </source>
</evidence>
<feature type="transmembrane region" description="Helical" evidence="9">
    <location>
        <begin position="70"/>
        <end position="90"/>
    </location>
</feature>